<organism evidence="8 9">
    <name type="scientific">Neogobius melanostomus</name>
    <name type="common">round goby</name>
    <dbReference type="NCBI Taxonomy" id="47308"/>
    <lineage>
        <taxon>Eukaryota</taxon>
        <taxon>Metazoa</taxon>
        <taxon>Chordata</taxon>
        <taxon>Craniata</taxon>
        <taxon>Vertebrata</taxon>
        <taxon>Euteleostomi</taxon>
        <taxon>Actinopterygii</taxon>
        <taxon>Neopterygii</taxon>
        <taxon>Teleostei</taxon>
        <taxon>Neoteleostei</taxon>
        <taxon>Acanthomorphata</taxon>
        <taxon>Gobiaria</taxon>
        <taxon>Gobiiformes</taxon>
        <taxon>Gobioidei</taxon>
        <taxon>Gobiidae</taxon>
        <taxon>Benthophilinae</taxon>
        <taxon>Neogobiini</taxon>
        <taxon>Neogobius</taxon>
    </lineage>
</organism>
<keyword evidence="4" id="KW-0472">Membrane</keyword>
<evidence type="ECO:0000259" key="7">
    <source>
        <dbReference type="Pfam" id="PF11365"/>
    </source>
</evidence>
<keyword evidence="3 5" id="KW-0175">Coiled coil</keyword>
<dbReference type="InterPro" id="IPR027881">
    <property type="entry name" value="SOGA_CC"/>
</dbReference>
<feature type="region of interest" description="Disordered" evidence="6">
    <location>
        <begin position="1111"/>
        <end position="1140"/>
    </location>
</feature>
<feature type="compositionally biased region" description="Polar residues" evidence="6">
    <location>
        <begin position="452"/>
        <end position="471"/>
    </location>
</feature>
<feature type="compositionally biased region" description="Polar residues" evidence="6">
    <location>
        <begin position="880"/>
        <end position="898"/>
    </location>
</feature>
<feature type="compositionally biased region" description="Basic and acidic residues" evidence="6">
    <location>
        <begin position="410"/>
        <end position="419"/>
    </location>
</feature>
<feature type="compositionally biased region" description="Polar residues" evidence="6">
    <location>
        <begin position="1117"/>
        <end position="1127"/>
    </location>
</feature>
<protein>
    <recommendedName>
        <fullName evidence="7">SOGA coiled-coil domain-containing protein</fullName>
    </recommendedName>
</protein>
<accession>A0A8C6WJR1</accession>
<keyword evidence="2" id="KW-0597">Phosphoprotein</keyword>
<feature type="region of interest" description="Disordered" evidence="6">
    <location>
        <begin position="1074"/>
        <end position="1093"/>
    </location>
</feature>
<evidence type="ECO:0000256" key="2">
    <source>
        <dbReference type="ARBA" id="ARBA00022553"/>
    </source>
</evidence>
<proteinExistence type="predicted"/>
<feature type="coiled-coil region" evidence="5">
    <location>
        <begin position="143"/>
        <end position="213"/>
    </location>
</feature>
<comment type="subcellular location">
    <subcellularLocation>
        <location evidence="1">Membrane</location>
    </subcellularLocation>
</comment>
<feature type="compositionally biased region" description="Polar residues" evidence="6">
    <location>
        <begin position="980"/>
        <end position="995"/>
    </location>
</feature>
<feature type="region of interest" description="Disordered" evidence="6">
    <location>
        <begin position="880"/>
        <end position="957"/>
    </location>
</feature>
<dbReference type="Ensembl" id="ENSNMLT00000013594.1">
    <property type="protein sequence ID" value="ENSNMLP00000012016.1"/>
    <property type="gene ID" value="ENSNMLG00000008217.1"/>
</dbReference>
<dbReference type="GO" id="GO:0010506">
    <property type="term" value="P:regulation of autophagy"/>
    <property type="evidence" value="ECO:0007669"/>
    <property type="project" value="InterPro"/>
</dbReference>
<feature type="compositionally biased region" description="Basic and acidic residues" evidence="6">
    <location>
        <begin position="103"/>
        <end position="116"/>
    </location>
</feature>
<dbReference type="Pfam" id="PF11365">
    <property type="entry name" value="SOGA"/>
    <property type="match status" value="1"/>
</dbReference>
<evidence type="ECO:0000256" key="1">
    <source>
        <dbReference type="ARBA" id="ARBA00004370"/>
    </source>
</evidence>
<dbReference type="AlphaFoldDB" id="A0A8C6WJR1"/>
<evidence type="ECO:0000256" key="6">
    <source>
        <dbReference type="SAM" id="MobiDB-lite"/>
    </source>
</evidence>
<feature type="compositionally biased region" description="Basic and acidic residues" evidence="6">
    <location>
        <begin position="1017"/>
        <end position="1027"/>
    </location>
</feature>
<evidence type="ECO:0000313" key="9">
    <source>
        <dbReference type="Proteomes" id="UP000694523"/>
    </source>
</evidence>
<dbReference type="PANTHER" id="PTHR15742">
    <property type="entry name" value="GIRDIN"/>
    <property type="match status" value="1"/>
</dbReference>
<feature type="region of interest" description="Disordered" evidence="6">
    <location>
        <begin position="980"/>
        <end position="1058"/>
    </location>
</feature>
<feature type="compositionally biased region" description="Low complexity" evidence="6">
    <location>
        <begin position="939"/>
        <end position="956"/>
    </location>
</feature>
<feature type="compositionally biased region" description="Basic and acidic residues" evidence="6">
    <location>
        <begin position="435"/>
        <end position="451"/>
    </location>
</feature>
<evidence type="ECO:0000256" key="4">
    <source>
        <dbReference type="ARBA" id="ARBA00023136"/>
    </source>
</evidence>
<evidence type="ECO:0000256" key="5">
    <source>
        <dbReference type="SAM" id="Coils"/>
    </source>
</evidence>
<dbReference type="GO" id="GO:0016020">
    <property type="term" value="C:membrane"/>
    <property type="evidence" value="ECO:0007669"/>
    <property type="project" value="UniProtKB-SubCell"/>
</dbReference>
<dbReference type="Proteomes" id="UP000694523">
    <property type="component" value="Unplaced"/>
</dbReference>
<sequence length="1140" mass="127352">MNRDGGKRVASRGHKQQKTQQQLGIPKRKSDVTSKEVRDSAAPQGKVSPASPTAESPSGPAAAHRKLSDASNTSEDLSKDSGCLSAKLSSSDSDTELSWIDGRAYEGPDSEGKEETETGVEAPKPGLFLSPGGYLELIMGETSEDLSREVEDLRSENEYLKDELEELRCEMLEMRDMFQEEEVFQLQQLRLQLDQANKTCRILQYRLRKAERRSIRVAQTGQVDGELVRSLEHDIKVAKSVSLRLYNELEAVQKKNSQLEWENEVLSEKTQELEVAKQVLQAEAERARESTVKKKGTRSSSGRAEKRLSHIEDDSSDLRCQLHFAKEELALMCKKLTKLVSESEGMQDELTKYRSAYGDVRHAPLPDGHHSSARAREAEVKSHLKLVEEEATLLSRRIVELEMENRGLRAEMSDLREKTGNGGEEDEDIDEATTEQDRETQRPREQEKDENVQLQSATESLTSEGQISTCDITREGPVGGEWDPSDSLEGSDNKNQDGSFKPLSRKHCETLLVLRDHSCILSSAIQLVMMPPKNGHCSSPSCTYASSTEQDLKKTHCFLPGPLNEALELFQTMLLAFIRRVEALLIGEEGHVWQPTAFTFPVGESAGDMQTSPSKQECVEDTEEVKERAWQSKQAEPVHRCRDPKMQQCLQILWLLHQWCQEENKTTSQTVSRLSGLLRDAAAQLQDEPMRFDSESKATRGTAAELDISSVFDSEPPPASSRTHVSKATRSYLSLCNKKMKNWCYTSQEAAQLDREDRVKTWDHIIMPPSFPDLDFEQMDFERSHTAPEKTSVRMYYSPPSRRRVHVAQLRLSPVRERESVTTPWFTPPSSFSKLALDSNLSDDMKEITASWRHPQEKCVNTSCSGTQTQTRPQMVSVALQTDSTQGPASTRSPSRVLSSPLCERTGPLSSPSVNGVIGRTERPRAATVSPKLRRHSSALHYSSSSTLSSSSSSSSGRDRALWSLAQQNHNGLTWTRQTSQRVAAGQNHSSANSEQPDRKPPTKHTAANKCGLVTEFLRRVSGRADKPGQSAGHKNKSGALKNLERVPTTRPSGAPLQRSDSVTRIVNQRFMKQREERASGLSQGARPNPVPGEELNYECGSSGSLTFCFSRPSRLNPRTTPHQSKMQPRRFTPPHSTCA</sequence>
<feature type="domain" description="SOGA coiled-coil" evidence="7">
    <location>
        <begin position="314"/>
        <end position="408"/>
    </location>
</feature>
<feature type="region of interest" description="Disordered" evidence="6">
    <location>
        <begin position="410"/>
        <end position="501"/>
    </location>
</feature>
<feature type="compositionally biased region" description="Acidic residues" evidence="6">
    <location>
        <begin position="423"/>
        <end position="434"/>
    </location>
</feature>
<dbReference type="GO" id="GO:0005615">
    <property type="term" value="C:extracellular space"/>
    <property type="evidence" value="ECO:0007669"/>
    <property type="project" value="InterPro"/>
</dbReference>
<feature type="compositionally biased region" description="Basic and acidic residues" evidence="6">
    <location>
        <begin position="28"/>
        <end position="39"/>
    </location>
</feature>
<dbReference type="PANTHER" id="PTHR15742:SF1">
    <property type="entry name" value="PROTEIN SOGA1"/>
    <property type="match status" value="1"/>
</dbReference>
<evidence type="ECO:0000256" key="3">
    <source>
        <dbReference type="ARBA" id="ARBA00023054"/>
    </source>
</evidence>
<feature type="region of interest" description="Disordered" evidence="6">
    <location>
        <begin position="285"/>
        <end position="308"/>
    </location>
</feature>
<reference evidence="8" key="1">
    <citation type="submission" date="2025-08" db="UniProtKB">
        <authorList>
            <consortium name="Ensembl"/>
        </authorList>
    </citation>
    <scope>IDENTIFICATION</scope>
</reference>
<name>A0A8C6WJR1_9GOBI</name>
<feature type="region of interest" description="Disordered" evidence="6">
    <location>
        <begin position="1"/>
        <end position="126"/>
    </location>
</feature>
<feature type="region of interest" description="Disordered" evidence="6">
    <location>
        <begin position="691"/>
        <end position="725"/>
    </location>
</feature>
<dbReference type="InterPro" id="IPR049885">
    <property type="entry name" value="MTCL1-3"/>
</dbReference>
<keyword evidence="9" id="KW-1185">Reference proteome</keyword>
<evidence type="ECO:0000313" key="8">
    <source>
        <dbReference type="Ensembl" id="ENSNMLP00000012016.1"/>
    </source>
</evidence>
<reference evidence="8" key="2">
    <citation type="submission" date="2025-09" db="UniProtKB">
        <authorList>
            <consortium name="Ensembl"/>
        </authorList>
    </citation>
    <scope>IDENTIFICATION</scope>
</reference>